<evidence type="ECO:0000313" key="2">
    <source>
        <dbReference type="Proteomes" id="UP000319349"/>
    </source>
</evidence>
<proteinExistence type="predicted"/>
<dbReference type="Proteomes" id="UP000319349">
    <property type="component" value="Chromosome"/>
</dbReference>
<gene>
    <name evidence="1" type="ORF">E4A48_15080</name>
</gene>
<organism evidence="1 2">
    <name type="scientific">Xanthomonas cerealis pv. cerealis</name>
    <dbReference type="NCBI Taxonomy" id="152263"/>
    <lineage>
        <taxon>Bacteria</taxon>
        <taxon>Pseudomonadati</taxon>
        <taxon>Pseudomonadota</taxon>
        <taxon>Gammaproteobacteria</taxon>
        <taxon>Lysobacterales</taxon>
        <taxon>Lysobacteraceae</taxon>
        <taxon>Xanthomonas</taxon>
        <taxon>Xanthomonas translucens group</taxon>
        <taxon>Xanthomonas cerealis</taxon>
    </lineage>
</organism>
<accession>A0A514EIV2</accession>
<name>A0A514EIV2_9XANT</name>
<reference evidence="1 2" key="1">
    <citation type="submission" date="2019-03" db="EMBL/GenBank/DDBJ databases">
        <title>Tal1 in Xanthomonas translucens pv. cerealis Contributes to Virulence in Bacterial Leaf Streak of Wheat.</title>
        <authorList>
            <person name="Shah S.M.A."/>
            <person name="Haq F."/>
            <person name="Ma W."/>
            <person name="Xu X."/>
            <person name="Wang S."/>
            <person name="Xu Z."/>
            <person name="Zou L."/>
            <person name="Zhu B."/>
            <person name="Chen G."/>
        </authorList>
    </citation>
    <scope>NUCLEOTIDE SEQUENCE [LARGE SCALE GENOMIC DNA]</scope>
    <source>
        <strain evidence="1 2">01</strain>
    </source>
</reference>
<evidence type="ECO:0000313" key="1">
    <source>
        <dbReference type="EMBL" id="QDI05935.1"/>
    </source>
</evidence>
<protein>
    <submittedName>
        <fullName evidence="1">Uncharacterized protein</fullName>
    </submittedName>
</protein>
<dbReference type="AlphaFoldDB" id="A0A514EIV2"/>
<sequence>MPEPEGFTQRLAKEIRRDVPKDVAHLTDVQLLEATRTSYDFAAYELHITRIPTLVHWVKLDASCDGVLRRNPALVLKIRTAQAPSLAAEDMLSILLAQTNWSN</sequence>
<dbReference type="EMBL" id="CP038228">
    <property type="protein sequence ID" value="QDI05935.1"/>
    <property type="molecule type" value="Genomic_DNA"/>
</dbReference>
<keyword evidence="2" id="KW-1185">Reference proteome</keyword>